<evidence type="ECO:0000313" key="4">
    <source>
        <dbReference type="Proteomes" id="UP000235703"/>
    </source>
</evidence>
<dbReference type="EMBL" id="PNFZ01000001">
    <property type="protein sequence ID" value="PMB99208.1"/>
    <property type="molecule type" value="Genomic_DNA"/>
</dbReference>
<sequence length="339" mass="35954">MRGWTQSQEGDVMRGIQLTEHGGPEVLQCSELPEPQADGKVLVEVKMAGINRRDALIREGAGPQYRPHLPLILGSDAAGIRRDTGEEVIVFPSLNWGDSDACAGPDFSILGGPSDGTYAELIAVPEENLYPKPKRMAWAEAGALALSGVTAYRALFTVGQLEKGQTVVILGAGSGLSLLALQLAVKAGARVAVTSSNHDKINLAKELGAVTGVDYTVDDWELTLRDEIGEADLVFDSVGSTLQESVMMLKPGGAVVALGGTENQGVVEDFDIRTLYLAHKRVLGTAMGSPRDFAGLLDMVEDGSIDPIIDSVYPLDEAAEAHSQLDSNLRFGKIVLSTD</sequence>
<dbReference type="GO" id="GO:0016491">
    <property type="term" value="F:oxidoreductase activity"/>
    <property type="evidence" value="ECO:0007669"/>
    <property type="project" value="InterPro"/>
</dbReference>
<dbReference type="InterPro" id="IPR020843">
    <property type="entry name" value="ER"/>
</dbReference>
<organism evidence="3 4">
    <name type="scientific">Brevibacterium luteolum</name>
    <dbReference type="NCBI Taxonomy" id="199591"/>
    <lineage>
        <taxon>Bacteria</taxon>
        <taxon>Bacillati</taxon>
        <taxon>Actinomycetota</taxon>
        <taxon>Actinomycetes</taxon>
        <taxon>Micrococcales</taxon>
        <taxon>Brevibacteriaceae</taxon>
        <taxon>Brevibacterium</taxon>
    </lineage>
</organism>
<keyword evidence="1" id="KW-0521">NADP</keyword>
<gene>
    <name evidence="3" type="ORF">CJ198_01325</name>
</gene>
<dbReference type="InterPro" id="IPR013154">
    <property type="entry name" value="ADH-like_N"/>
</dbReference>
<dbReference type="InterPro" id="IPR036291">
    <property type="entry name" value="NAD(P)-bd_dom_sf"/>
</dbReference>
<protein>
    <submittedName>
        <fullName evidence="3">Oxidoreductase</fullName>
    </submittedName>
</protein>
<dbReference type="PANTHER" id="PTHR44154:SF1">
    <property type="entry name" value="QUINONE OXIDOREDUCTASE"/>
    <property type="match status" value="1"/>
</dbReference>
<comment type="caution">
    <text evidence="3">The sequence shown here is derived from an EMBL/GenBank/DDBJ whole genome shotgun (WGS) entry which is preliminary data.</text>
</comment>
<proteinExistence type="predicted"/>
<evidence type="ECO:0000259" key="2">
    <source>
        <dbReference type="SMART" id="SM00829"/>
    </source>
</evidence>
<dbReference type="OrthoDB" id="3175656at2"/>
<dbReference type="Proteomes" id="UP000235703">
    <property type="component" value="Unassembled WGS sequence"/>
</dbReference>
<dbReference type="Pfam" id="PF00107">
    <property type="entry name" value="ADH_zinc_N"/>
    <property type="match status" value="1"/>
</dbReference>
<evidence type="ECO:0000313" key="3">
    <source>
        <dbReference type="EMBL" id="PMB99208.1"/>
    </source>
</evidence>
<name>A0A2N6PKK7_9MICO</name>
<dbReference type="AlphaFoldDB" id="A0A2N6PKK7"/>
<dbReference type="SMART" id="SM00829">
    <property type="entry name" value="PKS_ER"/>
    <property type="match status" value="1"/>
</dbReference>
<dbReference type="InterPro" id="IPR011032">
    <property type="entry name" value="GroES-like_sf"/>
</dbReference>
<dbReference type="PANTHER" id="PTHR44154">
    <property type="entry name" value="QUINONE OXIDOREDUCTASE"/>
    <property type="match status" value="1"/>
</dbReference>
<dbReference type="Gene3D" id="3.40.50.720">
    <property type="entry name" value="NAD(P)-binding Rossmann-like Domain"/>
    <property type="match status" value="1"/>
</dbReference>
<dbReference type="Pfam" id="PF08240">
    <property type="entry name" value="ADH_N"/>
    <property type="match status" value="1"/>
</dbReference>
<dbReference type="InterPro" id="IPR051603">
    <property type="entry name" value="Zinc-ADH_QOR/CCCR"/>
</dbReference>
<reference evidence="3 4" key="1">
    <citation type="submission" date="2017-09" db="EMBL/GenBank/DDBJ databases">
        <title>Bacterial strain isolated from the female urinary microbiota.</title>
        <authorList>
            <person name="Thomas-White K."/>
            <person name="Kumar N."/>
            <person name="Forster S."/>
            <person name="Putonti C."/>
            <person name="Lawley T."/>
            <person name="Wolfe A.J."/>
        </authorList>
    </citation>
    <scope>NUCLEOTIDE SEQUENCE [LARGE SCALE GENOMIC DNA]</scope>
    <source>
        <strain evidence="3 4">UMB0680</strain>
    </source>
</reference>
<dbReference type="SUPFAM" id="SSF51735">
    <property type="entry name" value="NAD(P)-binding Rossmann-fold domains"/>
    <property type="match status" value="1"/>
</dbReference>
<dbReference type="Gene3D" id="3.90.180.10">
    <property type="entry name" value="Medium-chain alcohol dehydrogenases, catalytic domain"/>
    <property type="match status" value="1"/>
</dbReference>
<keyword evidence="4" id="KW-1185">Reference proteome</keyword>
<dbReference type="SUPFAM" id="SSF50129">
    <property type="entry name" value="GroES-like"/>
    <property type="match status" value="1"/>
</dbReference>
<dbReference type="InterPro" id="IPR013149">
    <property type="entry name" value="ADH-like_C"/>
</dbReference>
<accession>A0A2N6PKK7</accession>
<feature type="domain" description="Enoyl reductase (ER)" evidence="2">
    <location>
        <begin position="22"/>
        <end position="336"/>
    </location>
</feature>
<evidence type="ECO:0000256" key="1">
    <source>
        <dbReference type="ARBA" id="ARBA00022857"/>
    </source>
</evidence>